<reference evidence="1 2" key="1">
    <citation type="submission" date="2018-06" db="EMBL/GenBank/DDBJ databases">
        <authorList>
            <consortium name="Pathogen Informatics"/>
            <person name="Doyle S."/>
        </authorList>
    </citation>
    <scope>NUCLEOTIDE SEQUENCE [LARGE SCALE GENOMIC DNA]</scope>
    <source>
        <strain evidence="1 2">NCTC11801</strain>
    </source>
</reference>
<sequence length="66" mass="7422">MKPYLIPAETISFTEEIKKSQFITYLAHTDGIEAAKDYIQSIKAQYQMPGTIAGHLLLVGLMIHKN</sequence>
<dbReference type="InterPro" id="IPR036956">
    <property type="entry name" value="Impact_N_sf"/>
</dbReference>
<dbReference type="AlphaFoldDB" id="A0A379FM45"/>
<dbReference type="Proteomes" id="UP000254208">
    <property type="component" value="Unassembled WGS sequence"/>
</dbReference>
<proteinExistence type="predicted"/>
<name>A0A379FM45_PRORE</name>
<dbReference type="Gene3D" id="3.30.230.30">
    <property type="entry name" value="Impact, N-terminal domain"/>
    <property type="match status" value="1"/>
</dbReference>
<organism evidence="1 2">
    <name type="scientific">Providencia rettgeri</name>
    <dbReference type="NCBI Taxonomy" id="587"/>
    <lineage>
        <taxon>Bacteria</taxon>
        <taxon>Pseudomonadati</taxon>
        <taxon>Pseudomonadota</taxon>
        <taxon>Gammaproteobacteria</taxon>
        <taxon>Enterobacterales</taxon>
        <taxon>Morganellaceae</taxon>
        <taxon>Providencia</taxon>
    </lineage>
</organism>
<dbReference type="SUPFAM" id="SSF54211">
    <property type="entry name" value="Ribosomal protein S5 domain 2-like"/>
    <property type="match status" value="1"/>
</dbReference>
<evidence type="ECO:0000313" key="2">
    <source>
        <dbReference type="Proteomes" id="UP000254208"/>
    </source>
</evidence>
<protein>
    <submittedName>
        <fullName evidence="1">IMPACT family member yigZ</fullName>
    </submittedName>
</protein>
<evidence type="ECO:0000313" key="1">
    <source>
        <dbReference type="EMBL" id="SUC29747.1"/>
    </source>
</evidence>
<dbReference type="InterPro" id="IPR020568">
    <property type="entry name" value="Ribosomal_Su5_D2-typ_SF"/>
</dbReference>
<dbReference type="EMBL" id="UGTZ01000001">
    <property type="protein sequence ID" value="SUC29747.1"/>
    <property type="molecule type" value="Genomic_DNA"/>
</dbReference>
<gene>
    <name evidence="1" type="primary">yigZ_1</name>
    <name evidence="1" type="ORF">NCTC11801_00650</name>
</gene>
<accession>A0A379FM45</accession>